<keyword evidence="1" id="KW-0812">Transmembrane</keyword>
<comment type="caution">
    <text evidence="2">The sequence shown here is derived from an EMBL/GenBank/DDBJ whole genome shotgun (WGS) entry which is preliminary data.</text>
</comment>
<reference evidence="2 3" key="1">
    <citation type="submission" date="2019-08" db="EMBL/GenBank/DDBJ databases">
        <authorList>
            <person name="Khan S.A."/>
            <person name="Jeon C.O."/>
            <person name="Jeong S.E."/>
        </authorList>
    </citation>
    <scope>NUCLEOTIDE SEQUENCE [LARGE SCALE GENOMIC DNA]</scope>
    <source>
        <strain evidence="3">IMCC1728</strain>
    </source>
</reference>
<keyword evidence="3" id="KW-1185">Reference proteome</keyword>
<feature type="transmembrane region" description="Helical" evidence="1">
    <location>
        <begin position="15"/>
        <end position="35"/>
    </location>
</feature>
<sequence>MLPDEDPRHEASAPLLPAAFLIPLLLALLAWSLLVPAQAAERRGRLTIELQLDGSSRWQDGADESRTTLKRRYRVVTGCSR</sequence>
<proteinExistence type="predicted"/>
<evidence type="ECO:0000313" key="2">
    <source>
        <dbReference type="EMBL" id="TXC66303.1"/>
    </source>
</evidence>
<keyword evidence="1" id="KW-1133">Transmembrane helix</keyword>
<gene>
    <name evidence="2" type="ORF">FSC37_11645</name>
</gene>
<protein>
    <submittedName>
        <fullName evidence="2">Uncharacterized protein</fullName>
    </submittedName>
</protein>
<dbReference type="Proteomes" id="UP000321832">
    <property type="component" value="Unassembled WGS sequence"/>
</dbReference>
<dbReference type="AlphaFoldDB" id="A0A5C6TZY2"/>
<organism evidence="2 3">
    <name type="scientific">Piscinibacter aquaticus</name>
    <dbReference type="NCBI Taxonomy" id="392597"/>
    <lineage>
        <taxon>Bacteria</taxon>
        <taxon>Pseudomonadati</taxon>
        <taxon>Pseudomonadota</taxon>
        <taxon>Betaproteobacteria</taxon>
        <taxon>Burkholderiales</taxon>
        <taxon>Sphaerotilaceae</taxon>
        <taxon>Piscinibacter</taxon>
    </lineage>
</organism>
<evidence type="ECO:0000256" key="1">
    <source>
        <dbReference type="SAM" id="Phobius"/>
    </source>
</evidence>
<evidence type="ECO:0000313" key="3">
    <source>
        <dbReference type="Proteomes" id="UP000321832"/>
    </source>
</evidence>
<dbReference type="EMBL" id="VOPW01000001">
    <property type="protein sequence ID" value="TXC66303.1"/>
    <property type="molecule type" value="Genomic_DNA"/>
</dbReference>
<name>A0A5C6TZY2_9BURK</name>
<keyword evidence="1" id="KW-0472">Membrane</keyword>
<accession>A0A5C6TZY2</accession>